<dbReference type="PANTHER" id="PTHR13269">
    <property type="entry name" value="NUCLEOPORIN NDC1"/>
    <property type="match status" value="1"/>
</dbReference>
<dbReference type="GO" id="GO:0030674">
    <property type="term" value="F:protein-macromolecule adaptor activity"/>
    <property type="evidence" value="ECO:0007669"/>
    <property type="project" value="TreeGrafter"/>
</dbReference>
<comment type="caution">
    <text evidence="15">The sequence shown here is derived from an EMBL/GenBank/DDBJ whole genome shotgun (WGS) entry which is preliminary data.</text>
</comment>
<feature type="compositionally biased region" description="Polar residues" evidence="13">
    <location>
        <begin position="363"/>
        <end position="375"/>
    </location>
</feature>
<dbReference type="GO" id="GO:0006999">
    <property type="term" value="P:nuclear pore organization"/>
    <property type="evidence" value="ECO:0007669"/>
    <property type="project" value="TreeGrafter"/>
</dbReference>
<keyword evidence="11 14" id="KW-0472">Membrane</keyword>
<feature type="compositionally biased region" description="Low complexity" evidence="13">
    <location>
        <begin position="415"/>
        <end position="426"/>
    </location>
</feature>
<evidence type="ECO:0000256" key="1">
    <source>
        <dbReference type="ARBA" id="ARBA00004232"/>
    </source>
</evidence>
<evidence type="ECO:0000256" key="9">
    <source>
        <dbReference type="ARBA" id="ARBA00023010"/>
    </source>
</evidence>
<evidence type="ECO:0000256" key="6">
    <source>
        <dbReference type="ARBA" id="ARBA00022816"/>
    </source>
</evidence>
<evidence type="ECO:0008006" key="17">
    <source>
        <dbReference type="Google" id="ProtNLM"/>
    </source>
</evidence>
<keyword evidence="4" id="KW-0813">Transport</keyword>
<dbReference type="InterPro" id="IPR019049">
    <property type="entry name" value="Nucleoporin_prot_Ndc1/Nup"/>
</dbReference>
<keyword evidence="8 14" id="KW-1133">Transmembrane helix</keyword>
<feature type="transmembrane region" description="Helical" evidence="14">
    <location>
        <begin position="216"/>
        <end position="240"/>
    </location>
</feature>
<evidence type="ECO:0000256" key="7">
    <source>
        <dbReference type="ARBA" id="ARBA00022927"/>
    </source>
</evidence>
<dbReference type="GO" id="GO:0051028">
    <property type="term" value="P:mRNA transport"/>
    <property type="evidence" value="ECO:0007669"/>
    <property type="project" value="UniProtKB-KW"/>
</dbReference>
<dbReference type="GO" id="GO:0031965">
    <property type="term" value="C:nuclear membrane"/>
    <property type="evidence" value="ECO:0007669"/>
    <property type="project" value="UniProtKB-SubCell"/>
</dbReference>
<dbReference type="GO" id="GO:0005816">
    <property type="term" value="C:spindle pole body"/>
    <property type="evidence" value="ECO:0007669"/>
    <property type="project" value="TreeGrafter"/>
</dbReference>
<evidence type="ECO:0000313" key="16">
    <source>
        <dbReference type="Proteomes" id="UP001151582"/>
    </source>
</evidence>
<feature type="transmembrane region" description="Helical" evidence="14">
    <location>
        <begin position="70"/>
        <end position="90"/>
    </location>
</feature>
<dbReference type="OrthoDB" id="67850at2759"/>
<protein>
    <recommendedName>
        <fullName evidence="17">Nucleoporin protein Ndc1-Nup</fullName>
    </recommendedName>
</protein>
<evidence type="ECO:0000256" key="14">
    <source>
        <dbReference type="SAM" id="Phobius"/>
    </source>
</evidence>
<evidence type="ECO:0000256" key="3">
    <source>
        <dbReference type="ARBA" id="ARBA00005760"/>
    </source>
</evidence>
<accession>A0A9W8B9A2</accession>
<dbReference type="Pfam" id="PF09531">
    <property type="entry name" value="Ndc1_Nup"/>
    <property type="match status" value="1"/>
</dbReference>
<evidence type="ECO:0000256" key="5">
    <source>
        <dbReference type="ARBA" id="ARBA00022692"/>
    </source>
</evidence>
<keyword evidence="6" id="KW-0509">mRNA transport</keyword>
<feature type="transmembrane region" description="Helical" evidence="14">
    <location>
        <begin position="32"/>
        <end position="58"/>
    </location>
</feature>
<evidence type="ECO:0000256" key="11">
    <source>
        <dbReference type="ARBA" id="ARBA00023136"/>
    </source>
</evidence>
<keyword evidence="9" id="KW-0811">Translocation</keyword>
<dbReference type="GO" id="GO:0015031">
    <property type="term" value="P:protein transport"/>
    <property type="evidence" value="ECO:0007669"/>
    <property type="project" value="UniProtKB-KW"/>
</dbReference>
<keyword evidence="5 14" id="KW-0812">Transmembrane</keyword>
<feature type="region of interest" description="Disordered" evidence="13">
    <location>
        <begin position="363"/>
        <end position="431"/>
    </location>
</feature>
<dbReference type="EMBL" id="JANBQB010000094">
    <property type="protein sequence ID" value="KAJ1982305.1"/>
    <property type="molecule type" value="Genomic_DNA"/>
</dbReference>
<dbReference type="Proteomes" id="UP001151582">
    <property type="component" value="Unassembled WGS sequence"/>
</dbReference>
<evidence type="ECO:0000256" key="8">
    <source>
        <dbReference type="ARBA" id="ARBA00022989"/>
    </source>
</evidence>
<name>A0A9W8B9A2_9FUNG</name>
<dbReference type="GO" id="GO:0070762">
    <property type="term" value="C:nuclear pore transmembrane ring"/>
    <property type="evidence" value="ECO:0007669"/>
    <property type="project" value="TreeGrafter"/>
</dbReference>
<keyword evidence="12" id="KW-0539">Nucleus</keyword>
<evidence type="ECO:0000256" key="12">
    <source>
        <dbReference type="ARBA" id="ARBA00023242"/>
    </source>
</evidence>
<evidence type="ECO:0000256" key="13">
    <source>
        <dbReference type="SAM" id="MobiDB-lite"/>
    </source>
</evidence>
<sequence>MPSARKSTPVGLATIDYKQLCDGQFSRRWWDWLILGAGSSLLLASLFQIKLSLGLGVVGQVISLQTVRAAMKLFISFFIPSLLTKLFYHVNRTTPASRLAKLRLLAQREFWWLIAAYVASAWLIGSTYLALQAPHTTSMFFYPEGSYGPRYLNPRHLLLSLHCVGAGAVYGAQLLWSERLHLAFASVQQTRVFALKSRLPTVMCQGLRSAWAFTRWFMLAALVLLPTAYFATAHFLSYLVRIETFAYTQNPIFSVTTWVHVVLSTLLMHACWEVQLQSFEVLFTDPMDISTTSIDPNACLVNGLSIARPCLAQYHAFYELVRIAKFYPRQRLQIFQDIDRSSSVWTQVFTQCVTVLQTAQTDLQAKNSPAKSSPLITAESAPPTSQSQVPRPNKGAFISDILETNPAPETPKNPPTLATTPSPSAPKRTPAKPMDGYLFDLALSTVQSSKAGNLMLRRLTNDTATTVFGNLQIQLWAIQTLGHLLTASLREDPFGLVQRDLPKALEALLAYLTVLEEFVRNPYYLATYGECGALADMVFHNTPHQRLHQQAYVLIQQLQNTIYQITTAFYEHLPQYKFAPQYIKRLESFVDFLE</sequence>
<feature type="transmembrane region" description="Helical" evidence="14">
    <location>
        <begin position="110"/>
        <end position="131"/>
    </location>
</feature>
<comment type="similarity">
    <text evidence="3">Belongs to the NDC1 family.</text>
</comment>
<proteinExistence type="inferred from homology"/>
<keyword evidence="10" id="KW-0906">Nuclear pore complex</keyword>
<evidence type="ECO:0000256" key="2">
    <source>
        <dbReference type="ARBA" id="ARBA00004567"/>
    </source>
</evidence>
<evidence type="ECO:0000313" key="15">
    <source>
        <dbReference type="EMBL" id="KAJ1982305.1"/>
    </source>
</evidence>
<gene>
    <name evidence="15" type="ORF">H4R34_001757</name>
</gene>
<keyword evidence="16" id="KW-1185">Reference proteome</keyword>
<keyword evidence="7" id="KW-0653">Protein transport</keyword>
<organism evidence="15 16">
    <name type="scientific">Dimargaris verticillata</name>
    <dbReference type="NCBI Taxonomy" id="2761393"/>
    <lineage>
        <taxon>Eukaryota</taxon>
        <taxon>Fungi</taxon>
        <taxon>Fungi incertae sedis</taxon>
        <taxon>Zoopagomycota</taxon>
        <taxon>Kickxellomycotina</taxon>
        <taxon>Dimargaritomycetes</taxon>
        <taxon>Dimargaritales</taxon>
        <taxon>Dimargaritaceae</taxon>
        <taxon>Dimargaris</taxon>
    </lineage>
</organism>
<feature type="transmembrane region" description="Helical" evidence="14">
    <location>
        <begin position="252"/>
        <end position="270"/>
    </location>
</feature>
<evidence type="ECO:0000256" key="10">
    <source>
        <dbReference type="ARBA" id="ARBA00023132"/>
    </source>
</evidence>
<dbReference type="AlphaFoldDB" id="A0A9W8B9A2"/>
<dbReference type="PANTHER" id="PTHR13269:SF6">
    <property type="entry name" value="NUCLEOPORIN NDC1"/>
    <property type="match status" value="1"/>
</dbReference>
<evidence type="ECO:0000256" key="4">
    <source>
        <dbReference type="ARBA" id="ARBA00022448"/>
    </source>
</evidence>
<reference evidence="15" key="1">
    <citation type="submission" date="2022-07" db="EMBL/GenBank/DDBJ databases">
        <title>Phylogenomic reconstructions and comparative analyses of Kickxellomycotina fungi.</title>
        <authorList>
            <person name="Reynolds N.K."/>
            <person name="Stajich J.E."/>
            <person name="Barry K."/>
            <person name="Grigoriev I.V."/>
            <person name="Crous P."/>
            <person name="Smith M.E."/>
        </authorList>
    </citation>
    <scope>NUCLEOTIDE SEQUENCE</scope>
    <source>
        <strain evidence="15">RSA 567</strain>
    </source>
</reference>
<comment type="subcellular location">
    <subcellularLocation>
        <location evidence="1">Nucleus membrane</location>
        <topology evidence="1">Multi-pass membrane protein</topology>
    </subcellularLocation>
    <subcellularLocation>
        <location evidence="2">Nucleus</location>
        <location evidence="2">Nuclear pore complex</location>
    </subcellularLocation>
</comment>